<name>A0AAJ0CIF9_9HYPO</name>
<reference evidence="2" key="1">
    <citation type="submission" date="2023-06" db="EMBL/GenBank/DDBJ databases">
        <title>Conoideocrella luteorostrata (Hypocreales: Clavicipitaceae), a potential biocontrol fungus for elongate hemlock scale in United States Christmas tree production areas.</title>
        <authorList>
            <person name="Barrett H."/>
            <person name="Lovett B."/>
            <person name="Macias A.M."/>
            <person name="Stajich J.E."/>
            <person name="Kasson M.T."/>
        </authorList>
    </citation>
    <scope>NUCLEOTIDE SEQUENCE</scope>
    <source>
        <strain evidence="2">ARSEF 14590</strain>
    </source>
</reference>
<keyword evidence="3" id="KW-1185">Reference proteome</keyword>
<dbReference type="Proteomes" id="UP001251528">
    <property type="component" value="Unassembled WGS sequence"/>
</dbReference>
<proteinExistence type="predicted"/>
<dbReference type="EMBL" id="JASWJB010000346">
    <property type="protein sequence ID" value="KAK2591321.1"/>
    <property type="molecule type" value="Genomic_DNA"/>
</dbReference>
<accession>A0AAJ0CIF9</accession>
<gene>
    <name evidence="2" type="ORF">QQS21_011005</name>
</gene>
<evidence type="ECO:0000256" key="1">
    <source>
        <dbReference type="SAM" id="MobiDB-lite"/>
    </source>
</evidence>
<sequence length="559" mass="62147">MIRTAVPRAQQLPKADLSPGSHQRRFKSFVKRVDKNNEVYYTLAKNGLARNPDPNRTYRFFEMPNLLLDLDAEGTRQVRSFDDEDEQSMKIKWAEVPKRTAVKAQLKGFEEQVRKSRQKAHDILSSPTNVWRITPHDVVSAALHGGSAVQRTSARESIPRARADGAKTTDVPHKQVGFIEKIRAENGIPPHATNEDQLLLQWMLLRYKSLQRSYPSSSSKRKQAAPSPLQLAQALKIQSSLTGIRRLVFQCLAAGTKLSSFQNETKSDAAMLPSYIRDACARIVSESPTNRNLRVETLTFLGNLSERLSSIGEHLGPVLCGLALKLAAEIGSLEATSEWLNRSHHTCEPSDQQQNLLLEDVLSATTSLQLTLKSHGSLVKVPDIAQRQLLFQLLTGIDEHNRLATGSLRTFVSRLIKADNNARAAELQLKLYTAYITLLGQLGAGRTLWKEWRELSSPQSTRTMLEKDAGIALVFGAALKQAVHAMPGSNDELSQDGNLDEYVTMDYHAIEMHDADAWRADISDTAKYVPDVATCRSTLDLPLEACVKSIKAWGTQNPA</sequence>
<evidence type="ECO:0000313" key="3">
    <source>
        <dbReference type="Proteomes" id="UP001251528"/>
    </source>
</evidence>
<feature type="region of interest" description="Disordered" evidence="1">
    <location>
        <begin position="1"/>
        <end position="21"/>
    </location>
</feature>
<organism evidence="2 3">
    <name type="scientific">Conoideocrella luteorostrata</name>
    <dbReference type="NCBI Taxonomy" id="1105319"/>
    <lineage>
        <taxon>Eukaryota</taxon>
        <taxon>Fungi</taxon>
        <taxon>Dikarya</taxon>
        <taxon>Ascomycota</taxon>
        <taxon>Pezizomycotina</taxon>
        <taxon>Sordariomycetes</taxon>
        <taxon>Hypocreomycetidae</taxon>
        <taxon>Hypocreales</taxon>
        <taxon>Clavicipitaceae</taxon>
        <taxon>Conoideocrella</taxon>
    </lineage>
</organism>
<dbReference type="AlphaFoldDB" id="A0AAJ0CIF9"/>
<comment type="caution">
    <text evidence="2">The sequence shown here is derived from an EMBL/GenBank/DDBJ whole genome shotgun (WGS) entry which is preliminary data.</text>
</comment>
<evidence type="ECO:0000313" key="2">
    <source>
        <dbReference type="EMBL" id="KAK2591321.1"/>
    </source>
</evidence>
<protein>
    <submittedName>
        <fullName evidence="2">Uncharacterized protein</fullName>
    </submittedName>
</protein>